<keyword evidence="1" id="KW-1133">Transmembrane helix</keyword>
<evidence type="ECO:0000256" key="1">
    <source>
        <dbReference type="SAM" id="Phobius"/>
    </source>
</evidence>
<dbReference type="Proteomes" id="UP001208938">
    <property type="component" value="Unassembled WGS sequence"/>
</dbReference>
<evidence type="ECO:0000259" key="2">
    <source>
        <dbReference type="Pfam" id="PF07811"/>
    </source>
</evidence>
<keyword evidence="4" id="KW-1185">Reference proteome</keyword>
<feature type="domain" description="TadE-like" evidence="2">
    <location>
        <begin position="20"/>
        <end position="62"/>
    </location>
</feature>
<reference evidence="3 4" key="1">
    <citation type="submission" date="2022-10" db="EMBL/GenBank/DDBJ databases">
        <title>Pararhodobacter sp. nov., isolated from marine algae.</title>
        <authorList>
            <person name="Choi B.J."/>
            <person name="Kim J.M."/>
            <person name="Lee J.K."/>
            <person name="Choi D.G."/>
            <person name="Jeon C.O."/>
        </authorList>
    </citation>
    <scope>NUCLEOTIDE SEQUENCE [LARGE SCALE GENOMIC DNA]</scope>
    <source>
        <strain evidence="3 4">ZQ420</strain>
    </source>
</reference>
<dbReference type="InterPro" id="IPR012495">
    <property type="entry name" value="TadE-like_dom"/>
</dbReference>
<sequence>MKRQISQGTGIKAWARDENGASTVEFVVLLPFLIGMLGLIGSASLYFAVSSDVQQLAHELARASLSVADNGNWCDDLRTTRATALAQNLPTLNPERVSAVDCAHDQASGLLRVTVLYDTRGTLGEILGSAIGLQFDSFQRSSFIQW</sequence>
<evidence type="ECO:0000313" key="3">
    <source>
        <dbReference type="EMBL" id="MCW1933634.1"/>
    </source>
</evidence>
<proteinExistence type="predicted"/>
<dbReference type="RefSeq" id="WP_264506517.1">
    <property type="nucleotide sequence ID" value="NZ_JAPDFL010000001.1"/>
</dbReference>
<name>A0ABT3H1G3_9RHOB</name>
<protein>
    <submittedName>
        <fullName evidence="3">Pilus assembly protein</fullName>
    </submittedName>
</protein>
<accession>A0ABT3H1G3</accession>
<dbReference type="EMBL" id="JAPDFL010000001">
    <property type="protein sequence ID" value="MCW1933634.1"/>
    <property type="molecule type" value="Genomic_DNA"/>
</dbReference>
<feature type="transmembrane region" description="Helical" evidence="1">
    <location>
        <begin position="26"/>
        <end position="49"/>
    </location>
</feature>
<gene>
    <name evidence="3" type="ORF">OKW52_15560</name>
</gene>
<evidence type="ECO:0000313" key="4">
    <source>
        <dbReference type="Proteomes" id="UP001208938"/>
    </source>
</evidence>
<organism evidence="3 4">
    <name type="scientific">Pararhodobacter zhoushanensis</name>
    <dbReference type="NCBI Taxonomy" id="2479545"/>
    <lineage>
        <taxon>Bacteria</taxon>
        <taxon>Pseudomonadati</taxon>
        <taxon>Pseudomonadota</taxon>
        <taxon>Alphaproteobacteria</taxon>
        <taxon>Rhodobacterales</taxon>
        <taxon>Paracoccaceae</taxon>
        <taxon>Pararhodobacter</taxon>
    </lineage>
</organism>
<dbReference type="Pfam" id="PF07811">
    <property type="entry name" value="TadE"/>
    <property type="match status" value="1"/>
</dbReference>
<keyword evidence="1" id="KW-0472">Membrane</keyword>
<comment type="caution">
    <text evidence="3">The sequence shown here is derived from an EMBL/GenBank/DDBJ whole genome shotgun (WGS) entry which is preliminary data.</text>
</comment>
<keyword evidence="1" id="KW-0812">Transmembrane</keyword>